<keyword evidence="2" id="KW-0255">Endonuclease</keyword>
<evidence type="ECO:0000256" key="1">
    <source>
        <dbReference type="SAM" id="MobiDB-lite"/>
    </source>
</evidence>
<gene>
    <name evidence="2" type="ORF">TNCT_290331</name>
</gene>
<evidence type="ECO:0000313" key="2">
    <source>
        <dbReference type="EMBL" id="GFQ94107.1"/>
    </source>
</evidence>
<reference evidence="2" key="1">
    <citation type="submission" date="2020-07" db="EMBL/GenBank/DDBJ databases">
        <title>Multicomponent nature underlies the extraordinary mechanical properties of spider dragline silk.</title>
        <authorList>
            <person name="Kono N."/>
            <person name="Nakamura H."/>
            <person name="Mori M."/>
            <person name="Yoshida Y."/>
            <person name="Ohtoshi R."/>
            <person name="Malay A.D."/>
            <person name="Moran D.A.P."/>
            <person name="Tomita M."/>
            <person name="Numata K."/>
            <person name="Arakawa K."/>
        </authorList>
    </citation>
    <scope>NUCLEOTIDE SEQUENCE</scope>
</reference>
<keyword evidence="2" id="KW-0378">Hydrolase</keyword>
<keyword evidence="2" id="KW-0540">Nuclease</keyword>
<keyword evidence="3" id="KW-1185">Reference proteome</keyword>
<protein>
    <submittedName>
        <fullName evidence="2">Putative endonuclease-reverse transcriptase</fullName>
    </submittedName>
</protein>
<organism evidence="2 3">
    <name type="scientific">Trichonephila clavata</name>
    <name type="common">Joro spider</name>
    <name type="synonym">Nephila clavata</name>
    <dbReference type="NCBI Taxonomy" id="2740835"/>
    <lineage>
        <taxon>Eukaryota</taxon>
        <taxon>Metazoa</taxon>
        <taxon>Ecdysozoa</taxon>
        <taxon>Arthropoda</taxon>
        <taxon>Chelicerata</taxon>
        <taxon>Arachnida</taxon>
        <taxon>Araneae</taxon>
        <taxon>Araneomorphae</taxon>
        <taxon>Entelegynae</taxon>
        <taxon>Araneoidea</taxon>
        <taxon>Nephilidae</taxon>
        <taxon>Trichonephila</taxon>
    </lineage>
</organism>
<accession>A0A8X6G2K8</accession>
<proteinExistence type="predicted"/>
<feature type="region of interest" description="Disordered" evidence="1">
    <location>
        <begin position="1"/>
        <end position="21"/>
    </location>
</feature>
<dbReference type="AlphaFoldDB" id="A0A8X6G2K8"/>
<dbReference type="OrthoDB" id="6437067at2759"/>
<feature type="compositionally biased region" description="Basic and acidic residues" evidence="1">
    <location>
        <begin position="8"/>
        <end position="19"/>
    </location>
</feature>
<sequence>MHQKRFTRSSEEDYKTARRNEKRIHKAKKRLFYEELLKDAEHLKSSNESRAFYKIINNSRKDFKSRVTICRNSDGEILSNPTEISQRWVEYFSDLLNAAHTNNAVFVPHQNYQDIQVPPPD</sequence>
<comment type="caution">
    <text evidence="2">The sequence shown here is derived from an EMBL/GenBank/DDBJ whole genome shotgun (WGS) entry which is preliminary data.</text>
</comment>
<name>A0A8X6G2K8_TRICU</name>
<dbReference type="Proteomes" id="UP000887116">
    <property type="component" value="Unassembled WGS sequence"/>
</dbReference>
<dbReference type="GO" id="GO:0004519">
    <property type="term" value="F:endonuclease activity"/>
    <property type="evidence" value="ECO:0007669"/>
    <property type="project" value="UniProtKB-KW"/>
</dbReference>
<dbReference type="EMBL" id="BMAO01014304">
    <property type="protein sequence ID" value="GFQ94107.1"/>
    <property type="molecule type" value="Genomic_DNA"/>
</dbReference>
<evidence type="ECO:0000313" key="3">
    <source>
        <dbReference type="Proteomes" id="UP000887116"/>
    </source>
</evidence>